<dbReference type="InterPro" id="IPR016040">
    <property type="entry name" value="NAD(P)-bd_dom"/>
</dbReference>
<comment type="caution">
    <text evidence="9">The sequence shown here is derived from an EMBL/GenBank/DDBJ whole genome shotgun (WGS) entry which is preliminary data.</text>
</comment>
<dbReference type="CDD" id="cd05246">
    <property type="entry name" value="dTDP_GD_SDR_e"/>
    <property type="match status" value="1"/>
</dbReference>
<comment type="catalytic activity">
    <reaction evidence="1">
        <text>dTDP-alpha-D-glucose = dTDP-4-dehydro-6-deoxy-alpha-D-glucose + H2O</text>
        <dbReference type="Rhea" id="RHEA:17221"/>
        <dbReference type="ChEBI" id="CHEBI:15377"/>
        <dbReference type="ChEBI" id="CHEBI:57477"/>
        <dbReference type="ChEBI" id="CHEBI:57649"/>
        <dbReference type="EC" id="4.2.1.46"/>
    </reaction>
</comment>
<organism evidence="9 10">
    <name type="scientific">Amycolatopsis albidoflavus</name>
    <dbReference type="NCBI Taxonomy" id="102226"/>
    <lineage>
        <taxon>Bacteria</taxon>
        <taxon>Bacillati</taxon>
        <taxon>Actinomycetota</taxon>
        <taxon>Actinomycetes</taxon>
        <taxon>Pseudonocardiales</taxon>
        <taxon>Pseudonocardiaceae</taxon>
        <taxon>Amycolatopsis</taxon>
    </lineage>
</organism>
<feature type="domain" description="NAD(P)-binding" evidence="8">
    <location>
        <begin position="5"/>
        <end position="302"/>
    </location>
</feature>
<evidence type="ECO:0000256" key="7">
    <source>
        <dbReference type="ARBA" id="ARBA00023239"/>
    </source>
</evidence>
<keyword evidence="10" id="KW-1185">Reference proteome</keyword>
<keyword evidence="6" id="KW-0520">NAD</keyword>
<evidence type="ECO:0000256" key="5">
    <source>
        <dbReference type="ARBA" id="ARBA00016977"/>
    </source>
</evidence>
<dbReference type="Gene3D" id="3.40.50.720">
    <property type="entry name" value="NAD(P)-binding Rossmann-like Domain"/>
    <property type="match status" value="1"/>
</dbReference>
<evidence type="ECO:0000256" key="2">
    <source>
        <dbReference type="ARBA" id="ARBA00001911"/>
    </source>
</evidence>
<evidence type="ECO:0000313" key="10">
    <source>
        <dbReference type="Proteomes" id="UP001597542"/>
    </source>
</evidence>
<dbReference type="SUPFAM" id="SSF51735">
    <property type="entry name" value="NAD(P)-binding Rossmann-fold domains"/>
    <property type="match status" value="1"/>
</dbReference>
<dbReference type="Gene3D" id="3.90.25.10">
    <property type="entry name" value="UDP-galactose 4-epimerase, domain 1"/>
    <property type="match status" value="1"/>
</dbReference>
<evidence type="ECO:0000313" key="9">
    <source>
        <dbReference type="EMBL" id="MFD2480284.1"/>
    </source>
</evidence>
<dbReference type="EMBL" id="JBHUKQ010000008">
    <property type="protein sequence ID" value="MFD2480284.1"/>
    <property type="molecule type" value="Genomic_DNA"/>
</dbReference>
<reference evidence="10" key="1">
    <citation type="journal article" date="2019" name="Int. J. Syst. Evol. Microbiol.">
        <title>The Global Catalogue of Microorganisms (GCM) 10K type strain sequencing project: providing services to taxonomists for standard genome sequencing and annotation.</title>
        <authorList>
            <consortium name="The Broad Institute Genomics Platform"/>
            <consortium name="The Broad Institute Genome Sequencing Center for Infectious Disease"/>
            <person name="Wu L."/>
            <person name="Ma J."/>
        </authorList>
    </citation>
    <scope>NUCLEOTIDE SEQUENCE [LARGE SCALE GENOMIC DNA]</scope>
    <source>
        <strain evidence="10">CGMCC 4.7638</strain>
    </source>
</reference>
<dbReference type="EC" id="4.2.1.46" evidence="4"/>
<evidence type="ECO:0000256" key="6">
    <source>
        <dbReference type="ARBA" id="ARBA00023027"/>
    </source>
</evidence>
<evidence type="ECO:0000259" key="8">
    <source>
        <dbReference type="Pfam" id="PF16363"/>
    </source>
</evidence>
<evidence type="ECO:0000256" key="4">
    <source>
        <dbReference type="ARBA" id="ARBA00011990"/>
    </source>
</evidence>
<name>A0ABW5HTQ6_9PSEU</name>
<protein>
    <recommendedName>
        <fullName evidence="5">dTDP-glucose 4,6-dehydratase</fullName>
        <ecNumber evidence="4">4.2.1.46</ecNumber>
    </recommendedName>
</protein>
<proteinExistence type="inferred from homology"/>
<dbReference type="RefSeq" id="WP_344287412.1">
    <property type="nucleotide sequence ID" value="NZ_BAAAHV010000028.1"/>
</dbReference>
<dbReference type="Pfam" id="PF16363">
    <property type="entry name" value="GDP_Man_Dehyd"/>
    <property type="match status" value="1"/>
</dbReference>
<comment type="cofactor">
    <cofactor evidence="2">
        <name>NAD(+)</name>
        <dbReference type="ChEBI" id="CHEBI:57540"/>
    </cofactor>
</comment>
<dbReference type="InterPro" id="IPR036291">
    <property type="entry name" value="NAD(P)-bd_dom_sf"/>
</dbReference>
<comment type="similarity">
    <text evidence="3">Belongs to the NAD(P)-dependent epimerase/dehydratase family. dTDP-glucose dehydratase subfamily.</text>
</comment>
<sequence>MHKVFVTGGAGFIGSHLTDRLIASADVEQVTVLDALTYAGDRRNLADAEQSGKLRFVHGDLRNHDLVSAVLPGHDWVVHLAAESHVDRSLRDVAQSVRTNVMGTQALLDVAMRTDVAKLVHVSTDEVYGPLPTGSAAEDAPLRPTVPYASSKACSDLLAFSYYISQGVPVCITRSSNNYGPRQHQEKLIPRFLALLLAGQPVTLHGDGRHVRNWLHVADNCRAIDIVLRKGTPGETYNIAGGTDLTTLALTRLLIKATGSSADAITHIPDRPANDIRYSMTWDKIANLGFAPIRDFPEGLADTIDWYRTHPERLALRSEISQHAAEFEGAPA</sequence>
<gene>
    <name evidence="9" type="ORF">ACFSUT_08375</name>
</gene>
<evidence type="ECO:0000256" key="1">
    <source>
        <dbReference type="ARBA" id="ARBA00001539"/>
    </source>
</evidence>
<evidence type="ECO:0000256" key="3">
    <source>
        <dbReference type="ARBA" id="ARBA00008178"/>
    </source>
</evidence>
<dbReference type="InterPro" id="IPR005888">
    <property type="entry name" value="dTDP_Gluc_deHydtase"/>
</dbReference>
<accession>A0ABW5HTQ6</accession>
<dbReference type="Proteomes" id="UP001597542">
    <property type="component" value="Unassembled WGS sequence"/>
</dbReference>
<keyword evidence="7" id="KW-0456">Lyase</keyword>
<dbReference type="PANTHER" id="PTHR43000">
    <property type="entry name" value="DTDP-D-GLUCOSE 4,6-DEHYDRATASE-RELATED"/>
    <property type="match status" value="1"/>
</dbReference>